<keyword evidence="1" id="KW-0812">Transmembrane</keyword>
<feature type="domain" description="PGG" evidence="2">
    <location>
        <begin position="42"/>
        <end position="152"/>
    </location>
</feature>
<dbReference type="ExpressionAtlas" id="A0A654E8K5">
    <property type="expression patterns" value="baseline and differential"/>
</dbReference>
<evidence type="ECO:0000259" key="2">
    <source>
        <dbReference type="Pfam" id="PF13962"/>
    </source>
</evidence>
<evidence type="ECO:0000313" key="4">
    <source>
        <dbReference type="Proteomes" id="UP000426265"/>
    </source>
</evidence>
<gene>
    <name evidence="3" type="ORF">AN1_LOCUS405</name>
</gene>
<evidence type="ECO:0000313" key="3">
    <source>
        <dbReference type="EMBL" id="VYS44898.1"/>
    </source>
</evidence>
<sequence>MSRLIQSFRDIISLDMALGSASSPNGTQPILLSASQRPRISKLQERILLLMVVTTIVAVVTFVMGFTFTKIYTSSAPDLGITGLVKKAVFIVFLVCNSIPVLLSVIATMNLIWPQHLGDIPLIQQAMKRAMVLIMFAFWSMVVAFAFGVCLVLMLLPWHSFHVFSSKAHK</sequence>
<feature type="transmembrane region" description="Helical" evidence="1">
    <location>
        <begin position="132"/>
        <end position="156"/>
    </location>
</feature>
<keyword evidence="1" id="KW-1133">Transmembrane helix</keyword>
<dbReference type="Proteomes" id="UP000426265">
    <property type="component" value="Unassembled WGS sequence"/>
</dbReference>
<dbReference type="AlphaFoldDB" id="A0A654E8K5"/>
<protein>
    <recommendedName>
        <fullName evidence="2">PGG domain-containing protein</fullName>
    </recommendedName>
</protein>
<reference evidence="3 4" key="1">
    <citation type="submission" date="2019-11" db="EMBL/GenBank/DDBJ databases">
        <authorList>
            <person name="Jiao W.-B."/>
            <person name="Schneeberger K."/>
        </authorList>
    </citation>
    <scope>NUCLEOTIDE SEQUENCE [LARGE SCALE GENOMIC DNA]</scope>
    <source>
        <strain evidence="4">cv. An-1</strain>
    </source>
</reference>
<dbReference type="Pfam" id="PF13962">
    <property type="entry name" value="PGG"/>
    <property type="match status" value="1"/>
</dbReference>
<dbReference type="EMBL" id="CACRSJ010000104">
    <property type="protein sequence ID" value="VYS44898.1"/>
    <property type="molecule type" value="Genomic_DNA"/>
</dbReference>
<feature type="transmembrane region" description="Helical" evidence="1">
    <location>
        <begin position="47"/>
        <end position="68"/>
    </location>
</feature>
<organism evidence="3 4">
    <name type="scientific">Arabidopsis thaliana</name>
    <name type="common">Mouse-ear cress</name>
    <dbReference type="NCBI Taxonomy" id="3702"/>
    <lineage>
        <taxon>Eukaryota</taxon>
        <taxon>Viridiplantae</taxon>
        <taxon>Streptophyta</taxon>
        <taxon>Embryophyta</taxon>
        <taxon>Tracheophyta</taxon>
        <taxon>Spermatophyta</taxon>
        <taxon>Magnoliopsida</taxon>
        <taxon>eudicotyledons</taxon>
        <taxon>Gunneridae</taxon>
        <taxon>Pentapetalae</taxon>
        <taxon>rosids</taxon>
        <taxon>malvids</taxon>
        <taxon>Brassicales</taxon>
        <taxon>Brassicaceae</taxon>
        <taxon>Camelineae</taxon>
        <taxon>Arabidopsis</taxon>
    </lineage>
</organism>
<proteinExistence type="predicted"/>
<accession>A0A654E8K5</accession>
<name>A0A654E8K5_ARATH</name>
<evidence type="ECO:0000256" key="1">
    <source>
        <dbReference type="SAM" id="Phobius"/>
    </source>
</evidence>
<dbReference type="InterPro" id="IPR026961">
    <property type="entry name" value="PGG_dom"/>
</dbReference>
<keyword evidence="1" id="KW-0472">Membrane</keyword>
<feature type="transmembrane region" description="Helical" evidence="1">
    <location>
        <begin position="88"/>
        <end position="112"/>
    </location>
</feature>